<evidence type="ECO:0000256" key="1">
    <source>
        <dbReference type="SAM" id="MobiDB-lite"/>
    </source>
</evidence>
<proteinExistence type="predicted"/>
<gene>
    <name evidence="2" type="ORF">CA85_42720</name>
</gene>
<accession>A0A5C5X1I2</accession>
<feature type="region of interest" description="Disordered" evidence="1">
    <location>
        <begin position="1"/>
        <end position="33"/>
    </location>
</feature>
<evidence type="ECO:0008006" key="4">
    <source>
        <dbReference type="Google" id="ProtNLM"/>
    </source>
</evidence>
<feature type="region of interest" description="Disordered" evidence="1">
    <location>
        <begin position="264"/>
        <end position="285"/>
    </location>
</feature>
<dbReference type="AlphaFoldDB" id="A0A5C5X1I2"/>
<reference evidence="2 3" key="1">
    <citation type="submission" date="2019-02" db="EMBL/GenBank/DDBJ databases">
        <title>Deep-cultivation of Planctomycetes and their phenomic and genomic characterization uncovers novel biology.</title>
        <authorList>
            <person name="Wiegand S."/>
            <person name="Jogler M."/>
            <person name="Boedeker C."/>
            <person name="Pinto D."/>
            <person name="Vollmers J."/>
            <person name="Rivas-Marin E."/>
            <person name="Kohn T."/>
            <person name="Peeters S.H."/>
            <person name="Heuer A."/>
            <person name="Rast P."/>
            <person name="Oberbeckmann S."/>
            <person name="Bunk B."/>
            <person name="Jeske O."/>
            <person name="Meyerdierks A."/>
            <person name="Storesund J.E."/>
            <person name="Kallscheuer N."/>
            <person name="Luecker S."/>
            <person name="Lage O.M."/>
            <person name="Pohl T."/>
            <person name="Merkel B.J."/>
            <person name="Hornburger P."/>
            <person name="Mueller R.-W."/>
            <person name="Bruemmer F."/>
            <person name="Labrenz M."/>
            <person name="Spormann A.M."/>
            <person name="Op Den Camp H."/>
            <person name="Overmann J."/>
            <person name="Amann R."/>
            <person name="Jetten M.S.M."/>
            <person name="Mascher T."/>
            <person name="Medema M.H."/>
            <person name="Devos D.P."/>
            <person name="Kaster A.-K."/>
            <person name="Ovreas L."/>
            <person name="Rohde M."/>
            <person name="Galperin M.Y."/>
            <person name="Jogler C."/>
        </authorList>
    </citation>
    <scope>NUCLEOTIDE SEQUENCE [LARGE SCALE GENOMIC DNA]</scope>
    <source>
        <strain evidence="2 3">CA85</strain>
    </source>
</reference>
<keyword evidence="3" id="KW-1185">Reference proteome</keyword>
<evidence type="ECO:0000313" key="3">
    <source>
        <dbReference type="Proteomes" id="UP000318053"/>
    </source>
</evidence>
<evidence type="ECO:0000313" key="2">
    <source>
        <dbReference type="EMBL" id="TWT56459.1"/>
    </source>
</evidence>
<dbReference type="RefSeq" id="WP_146393124.1">
    <property type="nucleotide sequence ID" value="NZ_SJPK01000013.1"/>
</dbReference>
<organism evidence="2 3">
    <name type="scientific">Allorhodopirellula solitaria</name>
    <dbReference type="NCBI Taxonomy" id="2527987"/>
    <lineage>
        <taxon>Bacteria</taxon>
        <taxon>Pseudomonadati</taxon>
        <taxon>Planctomycetota</taxon>
        <taxon>Planctomycetia</taxon>
        <taxon>Pirellulales</taxon>
        <taxon>Pirellulaceae</taxon>
        <taxon>Allorhodopirellula</taxon>
    </lineage>
</organism>
<dbReference type="EMBL" id="SJPK01000013">
    <property type="protein sequence ID" value="TWT56459.1"/>
    <property type="molecule type" value="Genomic_DNA"/>
</dbReference>
<feature type="compositionally biased region" description="Basic and acidic residues" evidence="1">
    <location>
        <begin position="275"/>
        <end position="285"/>
    </location>
</feature>
<dbReference type="OrthoDB" id="291501at2"/>
<sequence length="285" mass="30938">MRDNAGTGNSAHSNASSGGRPAGSSPSSSSLTSSRVVNVAAKTDFQQQIHDEKRNVTWAIDVCGLITLMIYDEVFGTILQQIDDANTSLLSGVPSGWSTPNRGGKHLIFDYEIDSRGRTTQQLGPVHTIDIGGVATVVRRADWTIYKDAEHATWTASGYATGIGPAYAYTLINPVNIQQRDARGNILEQIQVPRGSTSGRLQPTDTFSQASFTRWTSWQYTDGCLVSSMRNYHTIPASGAGASGPHYDLWTYSYDSQGRMIQQVSPSTSLQSTRRHCDDAEKPTG</sequence>
<name>A0A5C5X1I2_9BACT</name>
<protein>
    <recommendedName>
        <fullName evidence="4">RHS Repeat protein</fullName>
    </recommendedName>
</protein>
<comment type="caution">
    <text evidence="2">The sequence shown here is derived from an EMBL/GenBank/DDBJ whole genome shotgun (WGS) entry which is preliminary data.</text>
</comment>
<dbReference type="Proteomes" id="UP000318053">
    <property type="component" value="Unassembled WGS sequence"/>
</dbReference>